<keyword evidence="4" id="KW-1185">Reference proteome</keyword>
<keyword evidence="2" id="KW-0812">Transmembrane</keyword>
<evidence type="ECO:0000313" key="4">
    <source>
        <dbReference type="Proteomes" id="UP000266841"/>
    </source>
</evidence>
<sequence>MKPSSPLPLLASSCRASTAKSKVQGVVRNQTGPGGPFSGGTASNFVLFGTGEEEGDNKRIRCRNVATSDQVQVSRIMNLPPDLVNETEEPNGAAQQRPSIYKFPVPRQNGQHSQSSKLSATKQKGTFGRPRNASPPLPSKPHHVISSIPCQASEYLLSRRLLLPTCVVPSAILVVPAVSTFALSSLAYIVGVSDGLLSITTCSLITLAATWGITKVGKSIISRHAPNKEAEMKALRQSFVALPFWSMVICLLVMKVTLSMLDIWSGGSTADSRGWMSWSVGIGSNSMFWSVKVATMCVRPACAWLLLSLSIRWRYSGWFCPIVRCSGVPLRANPFDATLQKVGRNFTSKERFLDAIAEGLDRLSAPSSSKIPDSIPTDKLPFSGFGTDTKPTQIAATMQQRAVPGGPLYGSRNPRYSRPGILAVLVQALISAVIGMLFAVVFVAPLLDSSDDVAVWILNITCTLAPILELFANGINESELHFEHYSSLLDGSGSFVFQMMRDVGHRMKRSVFGLRTLTLILASVIVTTIDRPAIATITHASSTSIAVMLAMVSGMAVQDVLTRWCLCAPGLDGDVLLFNILGGPAGNTKKTKFLTEDLIIQGILSDGATVDQVIKSSTVSRHGGYQEDEIARNKIACATYANWIQESSTVASGKLSDDILRMCLLESLGGGGPSSSADGPSFGGERQSAAIRKRLGLSAASGASGTQPFIVPIVRCLCAFSGGLGDSMTVLFRTVDENGTPLRQTRTSELWKLPPGSLDAAKYAIKAAARIAVMNSTLVDGKRGPKRDELLSLQLPCVLQSAFKLRCGLHVYAKAVARLQDVSLSNDQDVGEFIHSKCPEILVAVEACDESARMAKKTILRSGDRSSEAIFGWKGDMKSYLAEL</sequence>
<feature type="transmembrane region" description="Helical" evidence="2">
    <location>
        <begin position="234"/>
        <end position="254"/>
    </location>
</feature>
<dbReference type="eggNOG" id="ENOG502SY5P">
    <property type="taxonomic scope" value="Eukaryota"/>
</dbReference>
<evidence type="ECO:0000313" key="3">
    <source>
        <dbReference type="EMBL" id="EJK52833.1"/>
    </source>
</evidence>
<dbReference type="Proteomes" id="UP000266841">
    <property type="component" value="Unassembled WGS sequence"/>
</dbReference>
<keyword evidence="2" id="KW-1133">Transmembrane helix</keyword>
<dbReference type="OMA" id="WILNITC"/>
<organism evidence="3 4">
    <name type="scientific">Thalassiosira oceanica</name>
    <name type="common">Marine diatom</name>
    <dbReference type="NCBI Taxonomy" id="159749"/>
    <lineage>
        <taxon>Eukaryota</taxon>
        <taxon>Sar</taxon>
        <taxon>Stramenopiles</taxon>
        <taxon>Ochrophyta</taxon>
        <taxon>Bacillariophyta</taxon>
        <taxon>Coscinodiscophyceae</taxon>
        <taxon>Thalassiosirophycidae</taxon>
        <taxon>Thalassiosirales</taxon>
        <taxon>Thalassiosiraceae</taxon>
        <taxon>Thalassiosira</taxon>
    </lineage>
</organism>
<proteinExistence type="predicted"/>
<feature type="transmembrane region" description="Helical" evidence="2">
    <location>
        <begin position="195"/>
        <end position="213"/>
    </location>
</feature>
<dbReference type="EMBL" id="AGNL01039177">
    <property type="protein sequence ID" value="EJK52833.1"/>
    <property type="molecule type" value="Genomic_DNA"/>
</dbReference>
<keyword evidence="2" id="KW-0472">Membrane</keyword>
<feature type="transmembrane region" description="Helical" evidence="2">
    <location>
        <begin position="421"/>
        <end position="447"/>
    </location>
</feature>
<reference evidence="3 4" key="1">
    <citation type="journal article" date="2012" name="Genome Biol.">
        <title>Genome and low-iron response of an oceanic diatom adapted to chronic iron limitation.</title>
        <authorList>
            <person name="Lommer M."/>
            <person name="Specht M."/>
            <person name="Roy A.S."/>
            <person name="Kraemer L."/>
            <person name="Andreson R."/>
            <person name="Gutowska M.A."/>
            <person name="Wolf J."/>
            <person name="Bergner S.V."/>
            <person name="Schilhabel M.B."/>
            <person name="Klostermeier U.C."/>
            <person name="Beiko R.G."/>
            <person name="Rosenstiel P."/>
            <person name="Hippler M."/>
            <person name="Laroche J."/>
        </authorList>
    </citation>
    <scope>NUCLEOTIDE SEQUENCE [LARGE SCALE GENOMIC DNA]</scope>
    <source>
        <strain evidence="3 4">CCMP1005</strain>
    </source>
</reference>
<evidence type="ECO:0000256" key="1">
    <source>
        <dbReference type="SAM" id="MobiDB-lite"/>
    </source>
</evidence>
<dbReference type="AlphaFoldDB" id="K0RGI4"/>
<feature type="transmembrane region" description="Helical" evidence="2">
    <location>
        <begin position="161"/>
        <end position="189"/>
    </location>
</feature>
<accession>K0RGI4</accession>
<dbReference type="OrthoDB" id="52678at2759"/>
<feature type="compositionally biased region" description="Polar residues" evidence="1">
    <location>
        <begin position="108"/>
        <end position="124"/>
    </location>
</feature>
<feature type="region of interest" description="Disordered" evidence="1">
    <location>
        <begin position="103"/>
        <end position="142"/>
    </location>
</feature>
<evidence type="ECO:0000256" key="2">
    <source>
        <dbReference type="SAM" id="Phobius"/>
    </source>
</evidence>
<gene>
    <name evidence="3" type="ORF">THAOC_27858</name>
</gene>
<comment type="caution">
    <text evidence="3">The sequence shown here is derived from an EMBL/GenBank/DDBJ whole genome shotgun (WGS) entry which is preliminary data.</text>
</comment>
<protein>
    <submittedName>
        <fullName evidence="3">Uncharacterized protein</fullName>
    </submittedName>
</protein>
<feature type="transmembrane region" description="Helical" evidence="2">
    <location>
        <begin position="510"/>
        <end position="529"/>
    </location>
</feature>
<feature type="transmembrane region" description="Helical" evidence="2">
    <location>
        <begin position="453"/>
        <end position="472"/>
    </location>
</feature>
<name>K0RGI4_THAOC</name>